<keyword evidence="2" id="KW-1185">Reference proteome</keyword>
<evidence type="ECO:0000313" key="1">
    <source>
        <dbReference type="EMBL" id="KAJ3532373.1"/>
    </source>
</evidence>
<evidence type="ECO:0000313" key="2">
    <source>
        <dbReference type="Proteomes" id="UP001148662"/>
    </source>
</evidence>
<accession>A0ACC1S569</accession>
<comment type="caution">
    <text evidence="1">The sequence shown here is derived from an EMBL/GenBank/DDBJ whole genome shotgun (WGS) entry which is preliminary data.</text>
</comment>
<sequence length="291" mass="32834">MVDYVWVLHDFKPQEADEIPLKAGDRVQVVEKDDLYQDGWWKGINPAGKTGLFPKSYTTDQPPPPPRPQPAEDRSRVSFPNEHTPAAATPTGVHAEPTSTNGHTNGSSDERERNLSTGEMALQATLTDVQRAIEQLGRNTDNDGNRSFSFRSSHDDYSERSDTGTEDEDAEEDRTDWHRNAREKLALRAQLENQQRMRESTSVPSTPLRVTAPPIDVELSDESEDEEEEYRAQDSLKNQRRHSEGAHESDFRRSASRACELGRPQRDYCALSPVRCCYDTLCFPSVTLSGK</sequence>
<protein>
    <submittedName>
        <fullName evidence="1">Uncharacterized protein</fullName>
    </submittedName>
</protein>
<reference evidence="1" key="1">
    <citation type="submission" date="2022-07" db="EMBL/GenBank/DDBJ databases">
        <title>Genome Sequence of Phlebia brevispora.</title>
        <authorList>
            <person name="Buettner E."/>
        </authorList>
    </citation>
    <scope>NUCLEOTIDE SEQUENCE</scope>
    <source>
        <strain evidence="1">MPL23</strain>
    </source>
</reference>
<proteinExistence type="predicted"/>
<gene>
    <name evidence="1" type="ORF">NM688_g7435</name>
</gene>
<dbReference type="Proteomes" id="UP001148662">
    <property type="component" value="Unassembled WGS sequence"/>
</dbReference>
<organism evidence="1 2">
    <name type="scientific">Phlebia brevispora</name>
    <dbReference type="NCBI Taxonomy" id="194682"/>
    <lineage>
        <taxon>Eukaryota</taxon>
        <taxon>Fungi</taxon>
        <taxon>Dikarya</taxon>
        <taxon>Basidiomycota</taxon>
        <taxon>Agaricomycotina</taxon>
        <taxon>Agaricomycetes</taxon>
        <taxon>Polyporales</taxon>
        <taxon>Meruliaceae</taxon>
        <taxon>Phlebia</taxon>
    </lineage>
</organism>
<name>A0ACC1S569_9APHY</name>
<dbReference type="EMBL" id="JANHOG010001736">
    <property type="protein sequence ID" value="KAJ3532373.1"/>
    <property type="molecule type" value="Genomic_DNA"/>
</dbReference>